<dbReference type="InterPro" id="IPR056053">
    <property type="entry name" value="DUF7636"/>
</dbReference>
<evidence type="ECO:0000259" key="2">
    <source>
        <dbReference type="Pfam" id="PF24934"/>
    </source>
</evidence>
<dbReference type="WBParaSite" id="Hba_11425">
    <property type="protein sequence ID" value="Hba_11425"/>
    <property type="gene ID" value="Hba_11425"/>
</dbReference>
<sequence>MLCTKGVSYYRKYFCVTFGGWHVNTVKDERSYSDEENVFHRVVRHPSDDMRRKAVAYYRVCYERNIFTSIHSSKTLVCYRCWMHTILNTARPIGRSLDRVLFIVSEWADKSDLFCRRLQSHHLSLLVILFAINYFSSLNGNAKRFIDEIDDDVTLPSIEDKTMVLLFPSQLIVSFFEFLASRSFRKLDHLSFNHLGYNSVFLRGEWIPIHTVFTSFFYKIVEQFIIRELLINAAVKTYYNLVFNLRFEELPLCGECPELSRVTVSARGTLESLRILRHLVAVKPPIRSAARGKEISEQLSRLVYENIMRDD</sequence>
<name>A0A1I7X1Z6_HETBA</name>
<dbReference type="Proteomes" id="UP000095283">
    <property type="component" value="Unplaced"/>
</dbReference>
<feature type="domain" description="DUF7636" evidence="1">
    <location>
        <begin position="258"/>
        <end position="309"/>
    </location>
</feature>
<organism evidence="3 4">
    <name type="scientific">Heterorhabditis bacteriophora</name>
    <name type="common">Entomopathogenic nematode worm</name>
    <dbReference type="NCBI Taxonomy" id="37862"/>
    <lineage>
        <taxon>Eukaryota</taxon>
        <taxon>Metazoa</taxon>
        <taxon>Ecdysozoa</taxon>
        <taxon>Nematoda</taxon>
        <taxon>Chromadorea</taxon>
        <taxon>Rhabditida</taxon>
        <taxon>Rhabditina</taxon>
        <taxon>Rhabditomorpha</taxon>
        <taxon>Strongyloidea</taxon>
        <taxon>Heterorhabditidae</taxon>
        <taxon>Heterorhabditis</taxon>
    </lineage>
</organism>
<keyword evidence="3" id="KW-1185">Reference proteome</keyword>
<dbReference type="Pfam" id="PF24934">
    <property type="entry name" value="DUF7752"/>
    <property type="match status" value="1"/>
</dbReference>
<proteinExistence type="predicted"/>
<evidence type="ECO:0000313" key="4">
    <source>
        <dbReference type="WBParaSite" id="Hba_11425"/>
    </source>
</evidence>
<evidence type="ECO:0000313" key="3">
    <source>
        <dbReference type="Proteomes" id="UP000095283"/>
    </source>
</evidence>
<dbReference type="Pfam" id="PF24642">
    <property type="entry name" value="DUF7636"/>
    <property type="match status" value="1"/>
</dbReference>
<reference evidence="4" key="1">
    <citation type="submission" date="2016-11" db="UniProtKB">
        <authorList>
            <consortium name="WormBaseParasite"/>
        </authorList>
    </citation>
    <scope>IDENTIFICATION</scope>
</reference>
<protein>
    <submittedName>
        <fullName evidence="4">USP domain-containing protein</fullName>
    </submittedName>
</protein>
<dbReference type="InterPro" id="IPR056654">
    <property type="entry name" value="DUF7752"/>
</dbReference>
<evidence type="ECO:0000259" key="1">
    <source>
        <dbReference type="Pfam" id="PF24642"/>
    </source>
</evidence>
<dbReference type="AlphaFoldDB" id="A0A1I7X1Z6"/>
<accession>A0A1I7X1Z6</accession>
<feature type="domain" description="DUF7752" evidence="2">
    <location>
        <begin position="96"/>
        <end position="192"/>
    </location>
</feature>